<organism evidence="2 3">
    <name type="scientific">Prorocentrum cordatum</name>
    <dbReference type="NCBI Taxonomy" id="2364126"/>
    <lineage>
        <taxon>Eukaryota</taxon>
        <taxon>Sar</taxon>
        <taxon>Alveolata</taxon>
        <taxon>Dinophyceae</taxon>
        <taxon>Prorocentrales</taxon>
        <taxon>Prorocentraceae</taxon>
        <taxon>Prorocentrum</taxon>
    </lineage>
</organism>
<evidence type="ECO:0000256" key="1">
    <source>
        <dbReference type="SAM" id="MobiDB-lite"/>
    </source>
</evidence>
<evidence type="ECO:0000313" key="2">
    <source>
        <dbReference type="EMBL" id="CAK0904721.1"/>
    </source>
</evidence>
<proteinExistence type="predicted"/>
<dbReference type="Proteomes" id="UP001189429">
    <property type="component" value="Unassembled WGS sequence"/>
</dbReference>
<keyword evidence="3" id="KW-1185">Reference proteome</keyword>
<feature type="compositionally biased region" description="Low complexity" evidence="1">
    <location>
        <begin position="239"/>
        <end position="255"/>
    </location>
</feature>
<sequence length="1441" mass="158047">MYPKKKKNDPSWIYVKLDHAILVGGIKDRTKRSSRRRPGWDYVSFPAPAASERTGVLEKARERPLEAELYLSSAHGYVASLSWFRSGLAGAWSTWSWGPTVGFAIVSGGVAISGNLWRWMRWVMEELEDGHHSLLVADDVRGGYRDLYLGGRLETPIMILTASVALRPGLWSCCQQMPSQRLEGETPPGISRDSDGEAGLSQAGSSDESVPAKGTQETPATGSSLFDDTSNADKASQGCQPAQAASPTAATPGAAACPSIDLGTAETLLGAGGSPEPLMEVGGGPREQALADLGKIDALPAAARLAGLTSYVAPELLFKTYGTDASLGKFATDWVRPSYPSRDHLGHQRRLHCMKLDRRSEASPEITQTARYETLCARVYAPMRAFEDAAGIIDGKQPRDSGADKWMFRVRWDLTDELDWRSLTEGEEALTRMERYLTARLQQRVLQHTYPQMEGSDAATEEDEQTGEWTLLEAWLAWGSQVAAIKVDEDAALCPARTVDICPLATEDLSDGAGRMPRQPHPAMDGELRGQKFHRDSSFRSRTFPPNLVEKPWEAGMLETTDKLVEGMPLFGVIQKRKVRAIWDWRRANLRWQTPRHGPLGSSATPTDLDLSNLGEADVVYTGVVDIPDRFDRFETLPDVWLYFVLGGLPLHEFFDYMRTARQGYVIPYGGPLLAVKVSVKGRPWLLPLAHSRPKALTARRLWAGTGDARLVYGAPTHQLIGPVDLESGSWAYMDDYAVVASYASGRQPVSEVMRPTLHCLGPDRSHVWPGSGGAGAGGANLLDPGATVKLWAWAAVSQRVGLAIRDRVYREMRHPAAARTPFCLPDAARGGGLTTLAYCTTLKHTDLEAPWLSQVSMTGVTDSKDNGHGVAVTEASLEEVRTATGYTEMRGWTIATDVWVPHVGGCTNYVGELADPSATPPPRVSRRINQAFYLFAGRRREGDLEEAIYARAECDGYEIQVWSIGSVIEPKHDRPNDKLVSAILGQTRDGHSHAVIAPPPCSTWSRACLLKERPRPPRTRLEPWGRSDILLTTFEHIRLDLGSRHLLTAMQAVHEVCRTGGLCLTDHPADPEEDLYTSIGNPPDMACLCEEAGGQIHQIDQGRYGASPMESTMKGIFGVYDDALDLAAGRLRPRGNHRGRHPAIFEGRVERGRPDMCTASAQAFQPPRCAARGRAILEALARMTKEIKGPDPACSWASTSTTPFGPPGPGGAEIEVPPAVPCLDATCEMAATLRRRTLKVLSFASGMVAQGAPGEGHQSSSALLRLGHGHYRYVPLELRGPQEWDNYEKETYLGIREGGSTRRFTRSVADVITVEWAPKVQDTLSYRVDKGWELRCTSAMGHALADCRDMKCYRDRLRPTWGSIFLSGRLGSWPELKSQLPLALRSLKSCKRLVVPVEGGQWPEEAVFAIAAYVLKGGLLDEAIGTLRQYDVYGQEQDRA</sequence>
<gene>
    <name evidence="2" type="ORF">PCOR1329_LOCUS80670</name>
</gene>
<reference evidence="2" key="1">
    <citation type="submission" date="2023-10" db="EMBL/GenBank/DDBJ databases">
        <authorList>
            <person name="Chen Y."/>
            <person name="Shah S."/>
            <person name="Dougan E. K."/>
            <person name="Thang M."/>
            <person name="Chan C."/>
        </authorList>
    </citation>
    <scope>NUCLEOTIDE SEQUENCE [LARGE SCALE GENOMIC DNA]</scope>
</reference>
<protein>
    <submittedName>
        <fullName evidence="2">Uncharacterized protein</fullName>
    </submittedName>
</protein>
<comment type="caution">
    <text evidence="2">The sequence shown here is derived from an EMBL/GenBank/DDBJ whole genome shotgun (WGS) entry which is preliminary data.</text>
</comment>
<accession>A0ABN9XX47</accession>
<feature type="non-terminal residue" evidence="2">
    <location>
        <position position="1441"/>
    </location>
</feature>
<evidence type="ECO:0000313" key="3">
    <source>
        <dbReference type="Proteomes" id="UP001189429"/>
    </source>
</evidence>
<feature type="region of interest" description="Disordered" evidence="1">
    <location>
        <begin position="180"/>
        <end position="255"/>
    </location>
</feature>
<name>A0ABN9XX47_9DINO</name>
<feature type="compositionally biased region" description="Polar residues" evidence="1">
    <location>
        <begin position="215"/>
        <end position="238"/>
    </location>
</feature>
<dbReference type="EMBL" id="CAUYUJ010021451">
    <property type="protein sequence ID" value="CAK0904721.1"/>
    <property type="molecule type" value="Genomic_DNA"/>
</dbReference>